<comment type="caution">
    <text evidence="2">The sequence shown here is derived from an EMBL/GenBank/DDBJ whole genome shotgun (WGS) entry which is preliminary data.</text>
</comment>
<sequence length="179" mass="18352">MNVVDAWPWLALGTLPLAAATGRLVIERRAASEPLSPPWQAQAWDATRDAVLCAALFVLLGPPVGTLALWLALLIFAEGSGVPAQEALQAGLLMLPFGWIFGGVQAAVAGMVAGLLRPLGGGLLAHALVLAAALVASICVAFVLGIADARGGAGVARVLMLPALVATPVCMWALHRRRG</sequence>
<proteinExistence type="predicted"/>
<name>A0ABS9HTF9_9GAMM</name>
<reference evidence="2" key="1">
    <citation type="submission" date="2022-01" db="EMBL/GenBank/DDBJ databases">
        <title>Lysobacter chinensis sp. nov., a bacterium isolated from cow dung compost.</title>
        <authorList>
            <person name="Liu Y."/>
        </authorList>
    </citation>
    <scope>NUCLEOTIDE SEQUENCE</scope>
    <source>
        <strain evidence="2">TLK-CK17</strain>
    </source>
</reference>
<organism evidence="2 3">
    <name type="scientific">Marilutibacter chinensis</name>
    <dbReference type="NCBI Taxonomy" id="2912247"/>
    <lineage>
        <taxon>Bacteria</taxon>
        <taxon>Pseudomonadati</taxon>
        <taxon>Pseudomonadota</taxon>
        <taxon>Gammaproteobacteria</taxon>
        <taxon>Lysobacterales</taxon>
        <taxon>Lysobacteraceae</taxon>
        <taxon>Marilutibacter</taxon>
    </lineage>
</organism>
<evidence type="ECO:0000313" key="3">
    <source>
        <dbReference type="Proteomes" id="UP001430796"/>
    </source>
</evidence>
<feature type="transmembrane region" description="Helical" evidence="1">
    <location>
        <begin position="50"/>
        <end position="77"/>
    </location>
</feature>
<keyword evidence="1" id="KW-0472">Membrane</keyword>
<reference evidence="2" key="2">
    <citation type="submission" date="2022-01" db="EMBL/GenBank/DDBJ databases">
        <authorList>
            <person name="Zhou L.Y."/>
        </authorList>
    </citation>
    <scope>NUCLEOTIDE SEQUENCE</scope>
    <source>
        <strain evidence="2">TLK-CK17</strain>
    </source>
</reference>
<feature type="transmembrane region" description="Helical" evidence="1">
    <location>
        <begin position="123"/>
        <end position="147"/>
    </location>
</feature>
<dbReference type="Proteomes" id="UP001430796">
    <property type="component" value="Unassembled WGS sequence"/>
</dbReference>
<evidence type="ECO:0000313" key="2">
    <source>
        <dbReference type="EMBL" id="MCF7222186.1"/>
    </source>
</evidence>
<dbReference type="RefSeq" id="WP_237054618.1">
    <property type="nucleotide sequence ID" value="NZ_JAKJPO010000005.1"/>
</dbReference>
<feature type="transmembrane region" description="Helical" evidence="1">
    <location>
        <begin position="6"/>
        <end position="26"/>
    </location>
</feature>
<keyword evidence="1" id="KW-1133">Transmembrane helix</keyword>
<evidence type="ECO:0000256" key="1">
    <source>
        <dbReference type="SAM" id="Phobius"/>
    </source>
</evidence>
<gene>
    <name evidence="2" type="ORF">L3V18_10370</name>
</gene>
<keyword evidence="1" id="KW-0812">Transmembrane</keyword>
<feature type="transmembrane region" description="Helical" evidence="1">
    <location>
        <begin position="153"/>
        <end position="174"/>
    </location>
</feature>
<feature type="transmembrane region" description="Helical" evidence="1">
    <location>
        <begin position="97"/>
        <end position="116"/>
    </location>
</feature>
<accession>A0ABS9HTF9</accession>
<protein>
    <submittedName>
        <fullName evidence="2">Uncharacterized protein</fullName>
    </submittedName>
</protein>
<keyword evidence="3" id="KW-1185">Reference proteome</keyword>
<dbReference type="EMBL" id="JAKJPO010000005">
    <property type="protein sequence ID" value="MCF7222186.1"/>
    <property type="molecule type" value="Genomic_DNA"/>
</dbReference>